<dbReference type="Pfam" id="PF00685">
    <property type="entry name" value="Sulfotransfer_1"/>
    <property type="match status" value="1"/>
</dbReference>
<accession>A0A9Y1FQP2</accession>
<dbReference type="Proteomes" id="UP001200513">
    <property type="component" value="Chromosome"/>
</dbReference>
<feature type="domain" description="Sulfotransferase" evidence="1">
    <location>
        <begin position="3"/>
        <end position="134"/>
    </location>
</feature>
<proteinExistence type="predicted"/>
<gene>
    <name evidence="2" type="ORF">K9W46_04080</name>
</gene>
<evidence type="ECO:0000313" key="2">
    <source>
        <dbReference type="EMBL" id="UJG45026.1"/>
    </source>
</evidence>
<organism evidence="2">
    <name type="scientific">Candidatus Heimdallarchaeum endolithica</name>
    <dbReference type="NCBI Taxonomy" id="2876572"/>
    <lineage>
        <taxon>Archaea</taxon>
        <taxon>Promethearchaeati</taxon>
        <taxon>Candidatus Heimdallarchaeota</taxon>
        <taxon>Candidatus Heimdallarchaeia (ex Rinke et al. 2021) (nom. nud.)</taxon>
        <taxon>Candidatus Heimdallarchaeales</taxon>
        <taxon>Candidatus Heimdallarchaeaceae</taxon>
        <taxon>Candidatus Heimdallarchaeum</taxon>
    </lineage>
</organism>
<evidence type="ECO:0000259" key="1">
    <source>
        <dbReference type="Pfam" id="PF00685"/>
    </source>
</evidence>
<dbReference type="InterPro" id="IPR000863">
    <property type="entry name" value="Sulfotransferase_dom"/>
</dbReference>
<dbReference type="Gene3D" id="3.40.50.300">
    <property type="entry name" value="P-loop containing nucleotide triphosphate hydrolases"/>
    <property type="match status" value="1"/>
</dbReference>
<protein>
    <submittedName>
        <fullName evidence="2">Sulfotransferase</fullName>
    </submittedName>
</protein>
<reference evidence="2" key="1">
    <citation type="journal article" date="2022" name="Nat. Microbiol.">
        <title>Unique mobile elements and scalable gene flow at the prokaryote-eukaryote boundary revealed by circularized Asgard archaea genomes.</title>
        <authorList>
            <person name="Wu F."/>
            <person name="Speth D.R."/>
            <person name="Philosof A."/>
            <person name="Cremiere A."/>
            <person name="Narayanan A."/>
            <person name="Barco R.A."/>
            <person name="Connon S.A."/>
            <person name="Amend J.P."/>
            <person name="Antoshechkin I.A."/>
            <person name="Orphan V.J."/>
        </authorList>
    </citation>
    <scope>NUCLEOTIDE SEQUENCE</scope>
    <source>
        <strain evidence="2">PR6</strain>
    </source>
</reference>
<name>A0A9Y1FQP2_9ARCH</name>
<dbReference type="SUPFAM" id="SSF52540">
    <property type="entry name" value="P-loop containing nucleoside triphosphate hydrolases"/>
    <property type="match status" value="1"/>
</dbReference>
<sequence>MKVHFPEIKLIFLMRHPGAVIVSRIKQNWVTDLSTFLSQPLLMDDYLNEFKRDIEKADTQFEKSLFLWCIENYVPLKQLSDNDFHLIFYEHLVLYPEEELEKLFSFIGRDYDKSICKIMKKPSPEVRKDSALLTGDSLIDKWKRDLTKVEKEKIADILSLFELDKIYSTDSSPIQTNF</sequence>
<dbReference type="GO" id="GO:0008146">
    <property type="term" value="F:sulfotransferase activity"/>
    <property type="evidence" value="ECO:0007669"/>
    <property type="project" value="InterPro"/>
</dbReference>
<dbReference type="InterPro" id="IPR027417">
    <property type="entry name" value="P-loop_NTPase"/>
</dbReference>
<dbReference type="EMBL" id="CP084167">
    <property type="protein sequence ID" value="UJG45026.1"/>
    <property type="molecule type" value="Genomic_DNA"/>
</dbReference>
<dbReference type="AlphaFoldDB" id="A0A9Y1FQP2"/>